<gene>
    <name evidence="1" type="ORF">ANN_08781</name>
</gene>
<accession>A0ABQ8T2D8</accession>
<dbReference type="PANTHER" id="PTHR46601:SF1">
    <property type="entry name" value="ADF-H DOMAIN-CONTAINING PROTEIN"/>
    <property type="match status" value="1"/>
</dbReference>
<dbReference type="Proteomes" id="UP001148838">
    <property type="component" value="Unassembled WGS sequence"/>
</dbReference>
<sequence length="135" mass="15138">MTDFQVAAEWHFFATSHGKSLCDSVGGTLKRLAVHANLWGTQITDSKELYEWAKTNIPGVDISFTGKEQHENEDDILNNDRFLRLKTVLGTRSIHCVVPVCENKITIKSFSSSSEVPKEVTLSARRSRGRRGEAM</sequence>
<name>A0ABQ8T2D8_PERAM</name>
<evidence type="ECO:0000313" key="2">
    <source>
        <dbReference type="Proteomes" id="UP001148838"/>
    </source>
</evidence>
<protein>
    <recommendedName>
        <fullName evidence="3">Per a allergen</fullName>
    </recommendedName>
</protein>
<dbReference type="PANTHER" id="PTHR46601">
    <property type="entry name" value="ULP_PROTEASE DOMAIN-CONTAINING PROTEIN"/>
    <property type="match status" value="1"/>
</dbReference>
<comment type="caution">
    <text evidence="1">The sequence shown here is derived from an EMBL/GenBank/DDBJ whole genome shotgun (WGS) entry which is preliminary data.</text>
</comment>
<evidence type="ECO:0008006" key="3">
    <source>
        <dbReference type="Google" id="ProtNLM"/>
    </source>
</evidence>
<organism evidence="1 2">
    <name type="scientific">Periplaneta americana</name>
    <name type="common">American cockroach</name>
    <name type="synonym">Blatta americana</name>
    <dbReference type="NCBI Taxonomy" id="6978"/>
    <lineage>
        <taxon>Eukaryota</taxon>
        <taxon>Metazoa</taxon>
        <taxon>Ecdysozoa</taxon>
        <taxon>Arthropoda</taxon>
        <taxon>Hexapoda</taxon>
        <taxon>Insecta</taxon>
        <taxon>Pterygota</taxon>
        <taxon>Neoptera</taxon>
        <taxon>Polyneoptera</taxon>
        <taxon>Dictyoptera</taxon>
        <taxon>Blattodea</taxon>
        <taxon>Blattoidea</taxon>
        <taxon>Blattidae</taxon>
        <taxon>Blattinae</taxon>
        <taxon>Periplaneta</taxon>
    </lineage>
</organism>
<proteinExistence type="predicted"/>
<reference evidence="1 2" key="1">
    <citation type="journal article" date="2022" name="Allergy">
        <title>Genome assembly and annotation of Periplaneta americana reveal a comprehensive cockroach allergen profile.</title>
        <authorList>
            <person name="Wang L."/>
            <person name="Xiong Q."/>
            <person name="Saelim N."/>
            <person name="Wang L."/>
            <person name="Nong W."/>
            <person name="Wan A.T."/>
            <person name="Shi M."/>
            <person name="Liu X."/>
            <person name="Cao Q."/>
            <person name="Hui J.H.L."/>
            <person name="Sookrung N."/>
            <person name="Leung T.F."/>
            <person name="Tungtrongchitr A."/>
            <person name="Tsui S.K.W."/>
        </authorList>
    </citation>
    <scope>NUCLEOTIDE SEQUENCE [LARGE SCALE GENOMIC DNA]</scope>
    <source>
        <strain evidence="1">PWHHKU_190912</strain>
    </source>
</reference>
<evidence type="ECO:0000313" key="1">
    <source>
        <dbReference type="EMBL" id="KAJ4440634.1"/>
    </source>
</evidence>
<keyword evidence="2" id="KW-1185">Reference proteome</keyword>
<dbReference type="EMBL" id="JAJSOF020000017">
    <property type="protein sequence ID" value="KAJ4440634.1"/>
    <property type="molecule type" value="Genomic_DNA"/>
</dbReference>